<dbReference type="InterPro" id="IPR020084">
    <property type="entry name" value="NUDIX_hydrolase_CS"/>
</dbReference>
<dbReference type="Gene3D" id="3.40.630.30">
    <property type="match status" value="1"/>
</dbReference>
<organism evidence="5 6">
    <name type="scientific">Pedococcus cremeus</name>
    <dbReference type="NCBI Taxonomy" id="587636"/>
    <lineage>
        <taxon>Bacteria</taxon>
        <taxon>Bacillati</taxon>
        <taxon>Actinomycetota</taxon>
        <taxon>Actinomycetes</taxon>
        <taxon>Micrococcales</taxon>
        <taxon>Intrasporangiaceae</taxon>
        <taxon>Pedococcus</taxon>
    </lineage>
</organism>
<dbReference type="Pfam" id="PF00293">
    <property type="entry name" value="NUDIX"/>
    <property type="match status" value="1"/>
</dbReference>
<evidence type="ECO:0000256" key="1">
    <source>
        <dbReference type="ARBA" id="ARBA00001946"/>
    </source>
</evidence>
<dbReference type="InterPro" id="IPR000086">
    <property type="entry name" value="NUDIX_hydrolase_dom"/>
</dbReference>
<dbReference type="PROSITE" id="PS51186">
    <property type="entry name" value="GNAT"/>
    <property type="match status" value="1"/>
</dbReference>
<dbReference type="GO" id="GO:0016787">
    <property type="term" value="F:hydrolase activity"/>
    <property type="evidence" value="ECO:0007669"/>
    <property type="project" value="UniProtKB-KW"/>
</dbReference>
<dbReference type="InterPro" id="IPR016181">
    <property type="entry name" value="Acyl_CoA_acyltransferase"/>
</dbReference>
<evidence type="ECO:0000313" key="5">
    <source>
        <dbReference type="EMBL" id="SES46905.1"/>
    </source>
</evidence>
<dbReference type="CDD" id="cd04301">
    <property type="entry name" value="NAT_SF"/>
    <property type="match status" value="1"/>
</dbReference>
<gene>
    <name evidence="5" type="ORF">SAMN05216199_3968</name>
</gene>
<feature type="domain" description="Nudix hydrolase" evidence="4">
    <location>
        <begin position="19"/>
        <end position="148"/>
    </location>
</feature>
<dbReference type="Pfam" id="PF00583">
    <property type="entry name" value="Acetyltransf_1"/>
    <property type="match status" value="1"/>
</dbReference>
<dbReference type="Gene3D" id="3.90.79.10">
    <property type="entry name" value="Nucleoside Triphosphate Pyrophosphohydrolase"/>
    <property type="match status" value="1"/>
</dbReference>
<proteinExistence type="predicted"/>
<reference evidence="6" key="1">
    <citation type="submission" date="2016-10" db="EMBL/GenBank/DDBJ databases">
        <authorList>
            <person name="Varghese N."/>
            <person name="Submissions S."/>
        </authorList>
    </citation>
    <scope>NUCLEOTIDE SEQUENCE [LARGE SCALE GENOMIC DNA]</scope>
    <source>
        <strain evidence="6">CGMCC 1.6963</strain>
    </source>
</reference>
<name>A0A1H9XL60_9MICO</name>
<dbReference type="STRING" id="587636.SAMN05216199_3968"/>
<comment type="cofactor">
    <cofactor evidence="1">
        <name>Mg(2+)</name>
        <dbReference type="ChEBI" id="CHEBI:18420"/>
    </cofactor>
</comment>
<dbReference type="PANTHER" id="PTHR43046:SF16">
    <property type="entry name" value="ADP-RIBOSE PYROPHOSPHATASE YJHB-RELATED"/>
    <property type="match status" value="1"/>
</dbReference>
<keyword evidence="6" id="KW-1185">Reference proteome</keyword>
<dbReference type="EMBL" id="FOHB01000009">
    <property type="protein sequence ID" value="SES46905.1"/>
    <property type="molecule type" value="Genomic_DNA"/>
</dbReference>
<dbReference type="InterPro" id="IPR015797">
    <property type="entry name" value="NUDIX_hydrolase-like_dom_sf"/>
</dbReference>
<dbReference type="Proteomes" id="UP000199019">
    <property type="component" value="Unassembled WGS sequence"/>
</dbReference>
<dbReference type="SUPFAM" id="SSF55729">
    <property type="entry name" value="Acyl-CoA N-acyltransferases (Nat)"/>
    <property type="match status" value="1"/>
</dbReference>
<dbReference type="SUPFAM" id="SSF55811">
    <property type="entry name" value="Nudix"/>
    <property type="match status" value="1"/>
</dbReference>
<dbReference type="AlphaFoldDB" id="A0A1H9XL60"/>
<evidence type="ECO:0000313" key="6">
    <source>
        <dbReference type="Proteomes" id="UP000199019"/>
    </source>
</evidence>
<dbReference type="InterPro" id="IPR000182">
    <property type="entry name" value="GNAT_dom"/>
</dbReference>
<dbReference type="PROSITE" id="PS00893">
    <property type="entry name" value="NUDIX_BOX"/>
    <property type="match status" value="1"/>
</dbReference>
<dbReference type="PROSITE" id="PS51462">
    <property type="entry name" value="NUDIX"/>
    <property type="match status" value="1"/>
</dbReference>
<feature type="domain" description="N-acetyltransferase" evidence="3">
    <location>
        <begin position="198"/>
        <end position="345"/>
    </location>
</feature>
<dbReference type="PANTHER" id="PTHR43046">
    <property type="entry name" value="GDP-MANNOSE MANNOSYL HYDROLASE"/>
    <property type="match status" value="1"/>
</dbReference>
<sequence>MPIPEYVQSLRSQVGTDLLWMTGVSAVVRNQRGEVLLVRRADNGQWSLVSGILEPGEQPAAGLVREVEEETGVIAAIEALTGVWTLPEVTYPNGDRAQYLDLCFTARHVSGEARVNDDESLEVGWFAPDALPDLPDRSRRRLERALAFDGTAWFEGAALGAAHPSADAAAGAWSAGDACAAEDAYAAAPAGLDGAPGVVVRRARREDVPAIVALLADDVLGRAREDGDELEPYLTAFERVDADPAHLLVVAEQAGEVVGTLQLTELPGLSHRGASRAQVEAVRVASDLRGQGLGRALVLWAVEESRARGCAVVQLTSSKERTAAHRFYERLGFVASHEGMKLPLR</sequence>
<evidence type="ECO:0000256" key="2">
    <source>
        <dbReference type="ARBA" id="ARBA00022801"/>
    </source>
</evidence>
<protein>
    <submittedName>
        <fullName evidence="5">ADP-ribose pyrophosphatase YjhB, NUDIX family</fullName>
    </submittedName>
</protein>
<accession>A0A1H9XL60</accession>
<evidence type="ECO:0000259" key="3">
    <source>
        <dbReference type="PROSITE" id="PS51186"/>
    </source>
</evidence>
<dbReference type="GO" id="GO:0016747">
    <property type="term" value="F:acyltransferase activity, transferring groups other than amino-acyl groups"/>
    <property type="evidence" value="ECO:0007669"/>
    <property type="project" value="InterPro"/>
</dbReference>
<keyword evidence="2" id="KW-0378">Hydrolase</keyword>
<dbReference type="CDD" id="cd18879">
    <property type="entry name" value="NUDIX_Hydrolase"/>
    <property type="match status" value="1"/>
</dbReference>
<evidence type="ECO:0000259" key="4">
    <source>
        <dbReference type="PROSITE" id="PS51462"/>
    </source>
</evidence>